<protein>
    <submittedName>
        <fullName evidence="1">Uncharacterized protein</fullName>
    </submittedName>
</protein>
<dbReference type="AlphaFoldDB" id="A0A1J5PN24"/>
<organism evidence="1">
    <name type="scientific">mine drainage metagenome</name>
    <dbReference type="NCBI Taxonomy" id="410659"/>
    <lineage>
        <taxon>unclassified sequences</taxon>
        <taxon>metagenomes</taxon>
        <taxon>ecological metagenomes</taxon>
    </lineage>
</organism>
<name>A0A1J5PN24_9ZZZZ</name>
<sequence length="107" mass="11574">MLGQPGAQLAFGQHPLLQCLQRRQARAGCRKLCRCGLLRLQRLLPRVLQFGQCVVKLLALRMGGVEFICEALLLALQVGQPQGVGGDHAALFGAQAFGTLLQLLDLL</sequence>
<accession>A0A1J5PN24</accession>
<evidence type="ECO:0000313" key="1">
    <source>
        <dbReference type="EMBL" id="OIQ72208.1"/>
    </source>
</evidence>
<dbReference type="EMBL" id="MLJW01003369">
    <property type="protein sequence ID" value="OIQ72208.1"/>
    <property type="molecule type" value="Genomic_DNA"/>
</dbReference>
<proteinExistence type="predicted"/>
<gene>
    <name evidence="1" type="ORF">GALL_461680</name>
</gene>
<comment type="caution">
    <text evidence="1">The sequence shown here is derived from an EMBL/GenBank/DDBJ whole genome shotgun (WGS) entry which is preliminary data.</text>
</comment>
<reference evidence="1" key="1">
    <citation type="submission" date="2016-10" db="EMBL/GenBank/DDBJ databases">
        <title>Sequence of Gallionella enrichment culture.</title>
        <authorList>
            <person name="Poehlein A."/>
            <person name="Muehling M."/>
            <person name="Daniel R."/>
        </authorList>
    </citation>
    <scope>NUCLEOTIDE SEQUENCE</scope>
</reference>